<name>A0A1X7C175_9BACT</name>
<feature type="transmembrane region" description="Helical" evidence="1">
    <location>
        <begin position="196"/>
        <end position="218"/>
    </location>
</feature>
<dbReference type="Proteomes" id="UP000192906">
    <property type="component" value="Unassembled WGS sequence"/>
</dbReference>
<feature type="transmembrane region" description="Helical" evidence="1">
    <location>
        <begin position="147"/>
        <end position="167"/>
    </location>
</feature>
<keyword evidence="1" id="KW-1133">Transmembrane helix</keyword>
<dbReference type="STRING" id="1519643.SAMN06295933_0109"/>
<keyword evidence="1" id="KW-0812">Transmembrane</keyword>
<dbReference type="PANTHER" id="PTHR37814">
    <property type="entry name" value="CONSERVED MEMBRANE PROTEIN"/>
    <property type="match status" value="1"/>
</dbReference>
<protein>
    <submittedName>
        <fullName evidence="2">Uncharacterized membrane protein YkvI</fullName>
    </submittedName>
</protein>
<feature type="transmembrane region" description="Helical" evidence="1">
    <location>
        <begin position="273"/>
        <end position="298"/>
    </location>
</feature>
<keyword evidence="1" id="KW-0472">Membrane</keyword>
<organism evidence="2 3">
    <name type="scientific">Desulfovibrio gilichinskyi</name>
    <dbReference type="NCBI Taxonomy" id="1519643"/>
    <lineage>
        <taxon>Bacteria</taxon>
        <taxon>Pseudomonadati</taxon>
        <taxon>Thermodesulfobacteriota</taxon>
        <taxon>Desulfovibrionia</taxon>
        <taxon>Desulfovibrionales</taxon>
        <taxon>Desulfovibrionaceae</taxon>
        <taxon>Desulfovibrio</taxon>
    </lineage>
</organism>
<dbReference type="PANTHER" id="PTHR37814:SF1">
    <property type="entry name" value="MEMBRANE PROTEIN"/>
    <property type="match status" value="1"/>
</dbReference>
<accession>A0A1X7C175</accession>
<evidence type="ECO:0000313" key="3">
    <source>
        <dbReference type="Proteomes" id="UP000192906"/>
    </source>
</evidence>
<keyword evidence="3" id="KW-1185">Reference proteome</keyword>
<dbReference type="InterPro" id="IPR038728">
    <property type="entry name" value="YkvI-like"/>
</dbReference>
<feature type="transmembrane region" description="Helical" evidence="1">
    <location>
        <begin position="121"/>
        <end position="140"/>
    </location>
</feature>
<evidence type="ECO:0000313" key="2">
    <source>
        <dbReference type="EMBL" id="SME88075.1"/>
    </source>
</evidence>
<feature type="transmembrane region" description="Helical" evidence="1">
    <location>
        <begin position="327"/>
        <end position="348"/>
    </location>
</feature>
<feature type="transmembrane region" description="Helical" evidence="1">
    <location>
        <begin position="43"/>
        <end position="66"/>
    </location>
</feature>
<dbReference type="RefSeq" id="WP_085096783.1">
    <property type="nucleotide sequence ID" value="NZ_FWZU01000001.1"/>
</dbReference>
<feature type="transmembrane region" description="Helical" evidence="1">
    <location>
        <begin position="230"/>
        <end position="253"/>
    </location>
</feature>
<sequence length="392" mass="42867">MKKIIPGYLAIALVWFSSHFGGGFASGRQIVAFYLNHHWTSMFMPAVSMLIMGICMYYSMVIAVKFKAYDYSTWSKKLYGGIGFFAVPVYEILVNGVLLLATAVAFATGGTVLSKLFGTSYMMNTFFIAAVIFVFTIYGSELVRRSAVVVSFLLIASMFIIYLPNIIHYFPKILQNIAAIKSGEIAISGPNSSWDALWWGIKYGTLHCCAIGAYIVHAQVCPDKACLKKAITIGIIINSLIMYLSYFGILAFADQGIFKEAVPALFVVMHGVGSSWMTSLISVCIVVGAVSTGVALVYGTTNRLVTFFGRKLDEAGKVSKQRVHSMIASTILVAACWMVAQFGLIPLIGKGYGSMGWVSMVLITIPIILRGLGLWRFTDDLSEDGVYVEKVN</sequence>
<proteinExistence type="predicted"/>
<dbReference type="EMBL" id="FWZU01000001">
    <property type="protein sequence ID" value="SME88075.1"/>
    <property type="molecule type" value="Genomic_DNA"/>
</dbReference>
<evidence type="ECO:0000256" key="1">
    <source>
        <dbReference type="SAM" id="Phobius"/>
    </source>
</evidence>
<dbReference type="AlphaFoldDB" id="A0A1X7C175"/>
<feature type="transmembrane region" description="Helical" evidence="1">
    <location>
        <begin position="78"/>
        <end position="101"/>
    </location>
</feature>
<gene>
    <name evidence="2" type="ORF">SAMN06295933_0109</name>
</gene>
<feature type="transmembrane region" description="Helical" evidence="1">
    <location>
        <begin position="354"/>
        <end position="372"/>
    </location>
</feature>
<dbReference type="OrthoDB" id="5444697at2"/>
<reference evidence="3" key="1">
    <citation type="submission" date="2017-04" db="EMBL/GenBank/DDBJ databases">
        <authorList>
            <person name="Varghese N."/>
            <person name="Submissions S."/>
        </authorList>
    </citation>
    <scope>NUCLEOTIDE SEQUENCE [LARGE SCALE GENOMIC DNA]</scope>
    <source>
        <strain evidence="3">K3S</strain>
    </source>
</reference>